<keyword evidence="3" id="KW-0813">Transport</keyword>
<feature type="transmembrane region" description="Helical" evidence="1">
    <location>
        <begin position="71"/>
        <end position="91"/>
    </location>
</feature>
<name>A0A7Y9B0I7_9FIRM</name>
<evidence type="ECO:0000313" key="4">
    <source>
        <dbReference type="Proteomes" id="UP000526307"/>
    </source>
</evidence>
<feature type="transmembrane region" description="Helical" evidence="1">
    <location>
        <begin position="139"/>
        <end position="160"/>
    </location>
</feature>
<dbReference type="PANTHER" id="PTHR33989">
    <property type="match status" value="1"/>
</dbReference>
<feature type="transmembrane region" description="Helical" evidence="1">
    <location>
        <begin position="338"/>
        <end position="361"/>
    </location>
</feature>
<gene>
    <name evidence="3" type="ORF">HW270_00170</name>
</gene>
<keyword evidence="1" id="KW-0812">Transmembrane</keyword>
<evidence type="ECO:0000256" key="1">
    <source>
        <dbReference type="SAM" id="Phobius"/>
    </source>
</evidence>
<reference evidence="3 4" key="1">
    <citation type="submission" date="2020-06" db="EMBL/GenBank/DDBJ databases">
        <title>Mogibacterium timidum strain W9173 genomic sequence.</title>
        <authorList>
            <person name="Wade W.G."/>
            <person name="Johnston C.D."/>
            <person name="Chen T."/>
            <person name="Dewhirst F.E."/>
        </authorList>
    </citation>
    <scope>NUCLEOTIDE SEQUENCE [LARGE SCALE GENOMIC DNA]</scope>
    <source>
        <strain evidence="3 4">W9173</strain>
    </source>
</reference>
<dbReference type="GO" id="GO:0016020">
    <property type="term" value="C:membrane"/>
    <property type="evidence" value="ECO:0007669"/>
    <property type="project" value="InterPro"/>
</dbReference>
<keyword evidence="1" id="KW-0472">Membrane</keyword>
<feature type="transmembrane region" description="Helical" evidence="1">
    <location>
        <begin position="181"/>
        <end position="199"/>
    </location>
</feature>
<organism evidence="3 4">
    <name type="scientific">Mogibacterium timidum</name>
    <dbReference type="NCBI Taxonomy" id="35519"/>
    <lineage>
        <taxon>Bacteria</taxon>
        <taxon>Bacillati</taxon>
        <taxon>Bacillota</taxon>
        <taxon>Clostridia</taxon>
        <taxon>Peptostreptococcales</taxon>
        <taxon>Anaerovoracaceae</taxon>
        <taxon>Mogibacterium</taxon>
    </lineage>
</organism>
<keyword evidence="1" id="KW-1133">Transmembrane helix</keyword>
<dbReference type="InterPro" id="IPR051088">
    <property type="entry name" value="PTS_Sugar-EIIC/EIIB"/>
</dbReference>
<feature type="transmembrane region" description="Helical" evidence="1">
    <location>
        <begin position="381"/>
        <end position="407"/>
    </location>
</feature>
<dbReference type="AlphaFoldDB" id="A0A7Y9B0I7"/>
<dbReference type="Proteomes" id="UP000526307">
    <property type="component" value="Unassembled WGS sequence"/>
</dbReference>
<evidence type="ECO:0000259" key="2">
    <source>
        <dbReference type="PROSITE" id="PS51105"/>
    </source>
</evidence>
<comment type="caution">
    <text evidence="3">The sequence shown here is derived from an EMBL/GenBank/DDBJ whole genome shotgun (WGS) entry which is preliminary data.</text>
</comment>
<dbReference type="PROSITE" id="PS51105">
    <property type="entry name" value="PTS_EIIC_TYPE_3"/>
    <property type="match status" value="1"/>
</dbReference>
<feature type="transmembrane region" description="Helical" evidence="1">
    <location>
        <begin position="20"/>
        <end position="41"/>
    </location>
</feature>
<evidence type="ECO:0000313" key="3">
    <source>
        <dbReference type="EMBL" id="NWO22506.1"/>
    </source>
</evidence>
<sequence length="436" mass="47675">MQQKLINIILSTRRRRIVMIAQKTLVSIFPFLLIATIVLVISEAVFNEGGYINNLFKVSSWFPRFNLIDRVTSNLISLLGGLTATITAYFAAKYTARAYERSAGTAGITALIFSLIVNSRELFAKFINDGELTRINLPVNFNLFIAICIGYLIGQIFRLLSPAGHRIVDDNYVYHPRTGRPVFVSIAVAVLCNALISLGTRYNVFSYIGTVFSNFFKIGSGVRQVAVDTVLRSVSAWVGNSSVYNEIGFISDPDAIINLNSALGSGTTSSIPKLFTDTNLYAAYGGLAGLGGTLALIVAILWKSASDKDQNIGIRSIFPALFNHGVPAMVGIPVFLNLIYLVPFVVVPLVNVLLAAVLLYFKIVPPAVYPVPAGTPNILYAFVGTAGSIRALTASIVLFVLDILIYVQFVKLDNRVHEMLLKEDMDGKENRDEEID</sequence>
<keyword evidence="3" id="KW-0762">Sugar transport</keyword>
<feature type="domain" description="PTS EIIC type-3" evidence="2">
    <location>
        <begin position="1"/>
        <end position="409"/>
    </location>
</feature>
<dbReference type="EMBL" id="JABXYR010000001">
    <property type="protein sequence ID" value="NWO22506.1"/>
    <property type="molecule type" value="Genomic_DNA"/>
</dbReference>
<keyword evidence="4" id="KW-1185">Reference proteome</keyword>
<dbReference type="GO" id="GO:0008982">
    <property type="term" value="F:protein-N(PI)-phosphohistidine-sugar phosphotransferase activity"/>
    <property type="evidence" value="ECO:0007669"/>
    <property type="project" value="InterPro"/>
</dbReference>
<accession>A0A7Y9B0I7</accession>
<dbReference type="InterPro" id="IPR004501">
    <property type="entry name" value="PTS_EIIC_3"/>
</dbReference>
<dbReference type="PANTHER" id="PTHR33989:SF4">
    <property type="entry name" value="PTS SYSTEM N,N'-DIACETYLCHITOBIOSE-SPECIFIC EIIC COMPONENT"/>
    <property type="match status" value="1"/>
</dbReference>
<feature type="transmembrane region" description="Helical" evidence="1">
    <location>
        <begin position="281"/>
        <end position="302"/>
    </location>
</feature>
<proteinExistence type="predicted"/>
<protein>
    <submittedName>
        <fullName evidence="3">PTS sugar transporter subunit IIC</fullName>
    </submittedName>
</protein>
<dbReference type="GO" id="GO:0009401">
    <property type="term" value="P:phosphoenolpyruvate-dependent sugar phosphotransferase system"/>
    <property type="evidence" value="ECO:0007669"/>
    <property type="project" value="InterPro"/>
</dbReference>